<sequence>MDKRGWGLPLGKGSPDRTVPWSETLAWIVQSPETTQLCCVAMRTSPFQQLWKLGLQRPLHDALRAAWPASFSCGGLTASLHTIADPTATREQSRVAVFDGVVKARHRDRAAYLARLHEALAGTLPLGLAPSCSNVAVPASEGQQTGQGPKSSYRHDPLLGTVADRLLDRLEDCVKTFPKAAIIGGAGGPRYLPAAAVLVPAVASAHISPTTRGYVICNLDI</sequence>
<dbReference type="AlphaFoldDB" id="A0A699ZN00"/>
<protein>
    <submittedName>
        <fullName evidence="1">Uncharacterized protein</fullName>
    </submittedName>
</protein>
<keyword evidence="2" id="KW-1185">Reference proteome</keyword>
<evidence type="ECO:0000313" key="2">
    <source>
        <dbReference type="Proteomes" id="UP000485058"/>
    </source>
</evidence>
<organism evidence="1 2">
    <name type="scientific">Haematococcus lacustris</name>
    <name type="common">Green alga</name>
    <name type="synonym">Haematococcus pluvialis</name>
    <dbReference type="NCBI Taxonomy" id="44745"/>
    <lineage>
        <taxon>Eukaryota</taxon>
        <taxon>Viridiplantae</taxon>
        <taxon>Chlorophyta</taxon>
        <taxon>core chlorophytes</taxon>
        <taxon>Chlorophyceae</taxon>
        <taxon>CS clade</taxon>
        <taxon>Chlamydomonadales</taxon>
        <taxon>Haematococcaceae</taxon>
        <taxon>Haematococcus</taxon>
    </lineage>
</organism>
<evidence type="ECO:0000313" key="1">
    <source>
        <dbReference type="EMBL" id="GFH20306.1"/>
    </source>
</evidence>
<name>A0A699ZN00_HAELA</name>
<gene>
    <name evidence="1" type="ORF">HaLaN_17401</name>
</gene>
<accession>A0A699ZN00</accession>
<reference evidence="1 2" key="1">
    <citation type="submission" date="2020-02" db="EMBL/GenBank/DDBJ databases">
        <title>Draft genome sequence of Haematococcus lacustris strain NIES-144.</title>
        <authorList>
            <person name="Morimoto D."/>
            <person name="Nakagawa S."/>
            <person name="Yoshida T."/>
            <person name="Sawayama S."/>
        </authorList>
    </citation>
    <scope>NUCLEOTIDE SEQUENCE [LARGE SCALE GENOMIC DNA]</scope>
    <source>
        <strain evidence="1 2">NIES-144</strain>
    </source>
</reference>
<proteinExistence type="predicted"/>
<comment type="caution">
    <text evidence="1">The sequence shown here is derived from an EMBL/GenBank/DDBJ whole genome shotgun (WGS) entry which is preliminary data.</text>
</comment>
<dbReference type="EMBL" id="BLLF01001612">
    <property type="protein sequence ID" value="GFH20306.1"/>
    <property type="molecule type" value="Genomic_DNA"/>
</dbReference>
<dbReference type="Proteomes" id="UP000485058">
    <property type="component" value="Unassembled WGS sequence"/>
</dbReference>